<dbReference type="InterPro" id="IPR034660">
    <property type="entry name" value="DinB/YfiT-like"/>
</dbReference>
<dbReference type="Gene3D" id="1.20.120.450">
    <property type="entry name" value="dinb family like domain"/>
    <property type="match status" value="1"/>
</dbReference>
<dbReference type="SUPFAM" id="SSF109854">
    <property type="entry name" value="DinB/YfiT-like putative metalloenzymes"/>
    <property type="match status" value="1"/>
</dbReference>
<dbReference type="Pfam" id="PF11716">
    <property type="entry name" value="MDMPI_N"/>
    <property type="match status" value="1"/>
</dbReference>
<evidence type="ECO:0000313" key="3">
    <source>
        <dbReference type="Proteomes" id="UP001597229"/>
    </source>
</evidence>
<dbReference type="Gene3D" id="3.30.1050.20">
    <property type="match status" value="1"/>
</dbReference>
<protein>
    <submittedName>
        <fullName evidence="2">Maleylpyruvate isomerase family mycothiol-dependent enzyme</fullName>
    </submittedName>
</protein>
<organism evidence="2 3">
    <name type="scientific">Nocardioides ginsengisoli</name>
    <dbReference type="NCBI Taxonomy" id="363868"/>
    <lineage>
        <taxon>Bacteria</taxon>
        <taxon>Bacillati</taxon>
        <taxon>Actinomycetota</taxon>
        <taxon>Actinomycetes</taxon>
        <taxon>Propionibacteriales</taxon>
        <taxon>Nocardioidaceae</taxon>
        <taxon>Nocardioides</taxon>
    </lineage>
</organism>
<accession>A0ABW3VYD6</accession>
<proteinExistence type="predicted"/>
<comment type="caution">
    <text evidence="2">The sequence shown here is derived from an EMBL/GenBank/DDBJ whole genome shotgun (WGS) entry which is preliminary data.</text>
</comment>
<dbReference type="InterPro" id="IPR024344">
    <property type="entry name" value="MDMPI_metal-binding"/>
</dbReference>
<dbReference type="EMBL" id="JBHTLX010000009">
    <property type="protein sequence ID" value="MFD1247824.1"/>
    <property type="molecule type" value="Genomic_DNA"/>
</dbReference>
<dbReference type="InterPro" id="IPR036527">
    <property type="entry name" value="SCP2_sterol-bd_dom_sf"/>
</dbReference>
<keyword evidence="2" id="KW-0413">Isomerase</keyword>
<name>A0ABW3VYD6_9ACTN</name>
<dbReference type="Proteomes" id="UP001597229">
    <property type="component" value="Unassembled WGS sequence"/>
</dbReference>
<evidence type="ECO:0000259" key="1">
    <source>
        <dbReference type="Pfam" id="PF11716"/>
    </source>
</evidence>
<reference evidence="3" key="1">
    <citation type="journal article" date="2019" name="Int. J. Syst. Evol. Microbiol.">
        <title>The Global Catalogue of Microorganisms (GCM) 10K type strain sequencing project: providing services to taxonomists for standard genome sequencing and annotation.</title>
        <authorList>
            <consortium name="The Broad Institute Genomics Platform"/>
            <consortium name="The Broad Institute Genome Sequencing Center for Infectious Disease"/>
            <person name="Wu L."/>
            <person name="Ma J."/>
        </authorList>
    </citation>
    <scope>NUCLEOTIDE SEQUENCE [LARGE SCALE GENOMIC DNA]</scope>
    <source>
        <strain evidence="3">CCUG 52478</strain>
    </source>
</reference>
<feature type="domain" description="Mycothiol-dependent maleylpyruvate isomerase metal-binding" evidence="1">
    <location>
        <begin position="10"/>
        <end position="147"/>
    </location>
</feature>
<dbReference type="GO" id="GO:0016853">
    <property type="term" value="F:isomerase activity"/>
    <property type="evidence" value="ECO:0007669"/>
    <property type="project" value="UniProtKB-KW"/>
</dbReference>
<keyword evidence="3" id="KW-1185">Reference proteome</keyword>
<evidence type="ECO:0000313" key="2">
    <source>
        <dbReference type="EMBL" id="MFD1247824.1"/>
    </source>
</evidence>
<dbReference type="RefSeq" id="WP_367918761.1">
    <property type="nucleotide sequence ID" value="NZ_BAABAC010000015.1"/>
</dbReference>
<gene>
    <name evidence="2" type="ORF">ACFQ3F_08485</name>
</gene>
<dbReference type="InterPro" id="IPR017517">
    <property type="entry name" value="Maleyloyr_isom"/>
</dbReference>
<sequence>MTSASRLPALSAATARLIATAESLPDDGWAAPSLCAGWTRGHVLAHLALNAEAMVGVLSGLRDGTPTTMYVSDERRDGDIDVLAAEPPAAVLARLTAACDALASVGAVAEGLPEGTTFERTPGGRLMSANAVPFLRLREVEIHHADLGAGYTASDWPPANAVAFLTFESGKYDGPGFHVVASDEPARWTFGDAGDGAPTVSGPVGALAWWASGRDAAAVVSSSTGTLPSMEGR</sequence>
<dbReference type="NCBIfam" id="TIGR03083">
    <property type="entry name" value="maleylpyruvate isomerase family mycothiol-dependent enzyme"/>
    <property type="match status" value="1"/>
</dbReference>
<dbReference type="SUPFAM" id="SSF55718">
    <property type="entry name" value="SCP-like"/>
    <property type="match status" value="1"/>
</dbReference>